<accession>A0ABW4AIU2</accession>
<reference evidence="4" key="1">
    <citation type="journal article" date="2019" name="Int. J. Syst. Evol. Microbiol.">
        <title>The Global Catalogue of Microorganisms (GCM) 10K type strain sequencing project: providing services to taxonomists for standard genome sequencing and annotation.</title>
        <authorList>
            <consortium name="The Broad Institute Genomics Platform"/>
            <consortium name="The Broad Institute Genome Sequencing Center for Infectious Disease"/>
            <person name="Wu L."/>
            <person name="Ma J."/>
        </authorList>
    </citation>
    <scope>NUCLEOTIDE SEQUENCE [LARGE SCALE GENOMIC DNA]</scope>
    <source>
        <strain evidence="4">CCM 7526</strain>
    </source>
</reference>
<feature type="domain" description="HTH cro/C1-type" evidence="2">
    <location>
        <begin position="9"/>
        <end position="62"/>
    </location>
</feature>
<proteinExistence type="predicted"/>
<dbReference type="RefSeq" id="WP_378079044.1">
    <property type="nucleotide sequence ID" value="NZ_JBHTMK010000044.1"/>
</dbReference>
<dbReference type="PROSITE" id="PS50943">
    <property type="entry name" value="HTH_CROC1"/>
    <property type="match status" value="1"/>
</dbReference>
<evidence type="ECO:0000256" key="1">
    <source>
        <dbReference type="SAM" id="MobiDB-lite"/>
    </source>
</evidence>
<dbReference type="CDD" id="cd00093">
    <property type="entry name" value="HTH_XRE"/>
    <property type="match status" value="1"/>
</dbReference>
<dbReference type="Gene3D" id="1.10.260.40">
    <property type="entry name" value="lambda repressor-like DNA-binding domains"/>
    <property type="match status" value="1"/>
</dbReference>
<sequence length="436" mass="46517">MEKSFGAYLRQLRLAAGMSLNDLSAAARYDKGHLSRIESGSRPPTADLARACDAALDAGGALIARLPAATRRRPPAPTPPPATTEPAGDTWSLTLWPDGAGYMSARRYGHPAATDEPAVIGWPPMRQAGEPEATSIATVFSAVTDLGRRHSPALVLPQVITLLQTTRGLAAATRGTDQARLLHLAARLAEYAGWMSQETGDGRAARWWTRACSDLAREIGDDNLVAYTNVRRALLSLYDDDPLTTIAAAGSLRGRHGVTTRVRWLAAMREAQGHALAGDRDGCRRTLDEARTLHDRIGDDEPVRPLGTTSTLDVTAAVEGWCLHDLGHHAEAAGHLATALHSTTNQIAGAVPAERTPVRFAVRRVLALTAAGDVETGCALMAGLLPDVLRLDSATVRHDLGDLARMLTRWQHLEPVRALRPRLAAALTRPDAAAAG</sequence>
<dbReference type="Pfam" id="PF13560">
    <property type="entry name" value="HTH_31"/>
    <property type="match status" value="1"/>
</dbReference>
<protein>
    <submittedName>
        <fullName evidence="3">Helix-turn-helix domain-containing protein</fullName>
    </submittedName>
</protein>
<feature type="region of interest" description="Disordered" evidence="1">
    <location>
        <begin position="68"/>
        <end position="90"/>
    </location>
</feature>
<organism evidence="3 4">
    <name type="scientific">Actinoplanes sichuanensis</name>
    <dbReference type="NCBI Taxonomy" id="512349"/>
    <lineage>
        <taxon>Bacteria</taxon>
        <taxon>Bacillati</taxon>
        <taxon>Actinomycetota</taxon>
        <taxon>Actinomycetes</taxon>
        <taxon>Micromonosporales</taxon>
        <taxon>Micromonosporaceae</taxon>
        <taxon>Actinoplanes</taxon>
    </lineage>
</organism>
<comment type="caution">
    <text evidence="3">The sequence shown here is derived from an EMBL/GenBank/DDBJ whole genome shotgun (WGS) entry which is preliminary data.</text>
</comment>
<gene>
    <name evidence="3" type="ORF">ACFQ5G_34525</name>
</gene>
<dbReference type="SMART" id="SM00530">
    <property type="entry name" value="HTH_XRE"/>
    <property type="match status" value="1"/>
</dbReference>
<dbReference type="EMBL" id="JBHTMK010000044">
    <property type="protein sequence ID" value="MFD1370478.1"/>
    <property type="molecule type" value="Genomic_DNA"/>
</dbReference>
<dbReference type="Proteomes" id="UP001597183">
    <property type="component" value="Unassembled WGS sequence"/>
</dbReference>
<evidence type="ECO:0000259" key="2">
    <source>
        <dbReference type="PROSITE" id="PS50943"/>
    </source>
</evidence>
<dbReference type="SUPFAM" id="SSF47413">
    <property type="entry name" value="lambda repressor-like DNA-binding domains"/>
    <property type="match status" value="1"/>
</dbReference>
<keyword evidence="4" id="KW-1185">Reference proteome</keyword>
<dbReference type="InterPro" id="IPR001387">
    <property type="entry name" value="Cro/C1-type_HTH"/>
</dbReference>
<evidence type="ECO:0000313" key="4">
    <source>
        <dbReference type="Proteomes" id="UP001597183"/>
    </source>
</evidence>
<dbReference type="InterPro" id="IPR010982">
    <property type="entry name" value="Lambda_DNA-bd_dom_sf"/>
</dbReference>
<evidence type="ECO:0000313" key="3">
    <source>
        <dbReference type="EMBL" id="MFD1370478.1"/>
    </source>
</evidence>
<name>A0ABW4AIU2_9ACTN</name>